<evidence type="ECO:0000313" key="1">
    <source>
        <dbReference type="EMBL" id="KKM92844.1"/>
    </source>
</evidence>
<protein>
    <submittedName>
        <fullName evidence="1">Uncharacterized protein</fullName>
    </submittedName>
</protein>
<sequence>MKFKVFKVTPDEKRTLEYQLEVGEVRPGTSQADAAVDYILNNVSHQDSGIGVSPLMDSDGIHLTKWLILDDTDIYWFIPGGRFRKSPQLVKVSSQPLCRLGHCVTKNSHYGGGDRTISDKIRAGICPICGGQAVKNG</sequence>
<organism evidence="1">
    <name type="scientific">marine sediment metagenome</name>
    <dbReference type="NCBI Taxonomy" id="412755"/>
    <lineage>
        <taxon>unclassified sequences</taxon>
        <taxon>metagenomes</taxon>
        <taxon>ecological metagenomes</taxon>
    </lineage>
</organism>
<reference evidence="1" key="1">
    <citation type="journal article" date="2015" name="Nature">
        <title>Complex archaea that bridge the gap between prokaryotes and eukaryotes.</title>
        <authorList>
            <person name="Spang A."/>
            <person name="Saw J.H."/>
            <person name="Jorgensen S.L."/>
            <person name="Zaremba-Niedzwiedzka K."/>
            <person name="Martijn J."/>
            <person name="Lind A.E."/>
            <person name="van Eijk R."/>
            <person name="Schleper C."/>
            <person name="Guy L."/>
            <person name="Ettema T.J."/>
        </authorList>
    </citation>
    <scope>NUCLEOTIDE SEQUENCE</scope>
</reference>
<dbReference type="AlphaFoldDB" id="A0A0F9LD86"/>
<name>A0A0F9LD86_9ZZZZ</name>
<proteinExistence type="predicted"/>
<comment type="caution">
    <text evidence="1">The sequence shown here is derived from an EMBL/GenBank/DDBJ whole genome shotgun (WGS) entry which is preliminary data.</text>
</comment>
<dbReference type="EMBL" id="LAZR01006343">
    <property type="protein sequence ID" value="KKM92844.1"/>
    <property type="molecule type" value="Genomic_DNA"/>
</dbReference>
<accession>A0A0F9LD86</accession>
<gene>
    <name evidence="1" type="ORF">LCGC14_1214430</name>
</gene>